<reference evidence="1 2" key="1">
    <citation type="submission" date="2013-11" db="EMBL/GenBank/DDBJ databases">
        <title>Genome sequencing of Stegodyphus mimosarum.</title>
        <authorList>
            <person name="Bechsgaard J."/>
        </authorList>
    </citation>
    <scope>NUCLEOTIDE SEQUENCE [LARGE SCALE GENOMIC DNA]</scope>
</reference>
<dbReference type="Proteomes" id="UP000054359">
    <property type="component" value="Unassembled WGS sequence"/>
</dbReference>
<sequence>MNLLSEEHKFKSMAEFEFWLNREEVKTCTSFKKCSGSVIKNNKTYSYYVCHFYPRRESKSVFLTEDSVKPKIHLSIMCPARVMVHEESECVKAIFYRRHNHEVFQKCEISSPETEL</sequence>
<gene>
    <name evidence="1" type="ORF">X975_20591</name>
</gene>
<evidence type="ECO:0000313" key="1">
    <source>
        <dbReference type="EMBL" id="KFM60833.1"/>
    </source>
</evidence>
<name>A0A087T6U4_STEMI</name>
<protein>
    <submittedName>
        <fullName evidence="1">Uncharacterized protein</fullName>
    </submittedName>
</protein>
<accession>A0A087T6U4</accession>
<dbReference type="EMBL" id="KK113702">
    <property type="protein sequence ID" value="KFM60833.1"/>
    <property type="molecule type" value="Genomic_DNA"/>
</dbReference>
<keyword evidence="2" id="KW-1185">Reference proteome</keyword>
<evidence type="ECO:0000313" key="2">
    <source>
        <dbReference type="Proteomes" id="UP000054359"/>
    </source>
</evidence>
<proteinExistence type="predicted"/>
<organism evidence="1 2">
    <name type="scientific">Stegodyphus mimosarum</name>
    <name type="common">African social velvet spider</name>
    <dbReference type="NCBI Taxonomy" id="407821"/>
    <lineage>
        <taxon>Eukaryota</taxon>
        <taxon>Metazoa</taxon>
        <taxon>Ecdysozoa</taxon>
        <taxon>Arthropoda</taxon>
        <taxon>Chelicerata</taxon>
        <taxon>Arachnida</taxon>
        <taxon>Araneae</taxon>
        <taxon>Araneomorphae</taxon>
        <taxon>Entelegynae</taxon>
        <taxon>Eresoidea</taxon>
        <taxon>Eresidae</taxon>
        <taxon>Stegodyphus</taxon>
    </lineage>
</organism>
<dbReference type="AlphaFoldDB" id="A0A087T6U4"/>
<feature type="non-terminal residue" evidence="1">
    <location>
        <position position="116"/>
    </location>
</feature>